<feature type="binding site" evidence="4">
    <location>
        <position position="391"/>
    </location>
    <ligand>
        <name>S-adenosyl-L-methionine</name>
        <dbReference type="ChEBI" id="CHEBI:59789"/>
    </ligand>
</feature>
<protein>
    <submittedName>
        <fullName evidence="7">TRAM domain-containing protein</fullName>
    </submittedName>
</protein>
<dbReference type="Gene3D" id="3.40.50.150">
    <property type="entry name" value="Vaccinia Virus protein VP39"/>
    <property type="match status" value="2"/>
</dbReference>
<dbReference type="RefSeq" id="WP_339573908.1">
    <property type="nucleotide sequence ID" value="NZ_JBBIAA010000003.1"/>
</dbReference>
<feature type="region of interest" description="Disordered" evidence="5">
    <location>
        <begin position="224"/>
        <end position="262"/>
    </location>
</feature>
<keyword evidence="8" id="KW-1185">Reference proteome</keyword>
<keyword evidence="3 4" id="KW-0949">S-adenosyl-L-methionine</keyword>
<organism evidence="7 8">
    <name type="scientific">Pseudokineococcus basanitobsidens</name>
    <dbReference type="NCBI Taxonomy" id="1926649"/>
    <lineage>
        <taxon>Bacteria</taxon>
        <taxon>Bacillati</taxon>
        <taxon>Actinomycetota</taxon>
        <taxon>Actinomycetes</taxon>
        <taxon>Kineosporiales</taxon>
        <taxon>Kineosporiaceae</taxon>
        <taxon>Pseudokineococcus</taxon>
    </lineage>
</organism>
<feature type="binding site" evidence="4">
    <location>
        <position position="316"/>
    </location>
    <ligand>
        <name>S-adenosyl-L-methionine</name>
        <dbReference type="ChEBI" id="CHEBI:59789"/>
    </ligand>
</feature>
<keyword evidence="1 4" id="KW-0489">Methyltransferase</keyword>
<accession>A0ABU8RHG4</accession>
<evidence type="ECO:0000256" key="5">
    <source>
        <dbReference type="SAM" id="MobiDB-lite"/>
    </source>
</evidence>
<dbReference type="Proteomes" id="UP001387100">
    <property type="component" value="Unassembled WGS sequence"/>
</dbReference>
<dbReference type="Pfam" id="PF05958">
    <property type="entry name" value="tRNA_U5-meth_tr"/>
    <property type="match status" value="1"/>
</dbReference>
<reference evidence="7 8" key="1">
    <citation type="journal article" date="2017" name="Int. J. Syst. Evol. Microbiol.">
        <title>Pseudokineococcus basanitobsidens sp. nov., isolated from volcanic rock.</title>
        <authorList>
            <person name="Lee D.W."/>
            <person name="Park M.Y."/>
            <person name="Kim J.J."/>
            <person name="Kim B.S."/>
        </authorList>
    </citation>
    <scope>NUCLEOTIDE SEQUENCE [LARGE SCALE GENOMIC DNA]</scope>
    <source>
        <strain evidence="7 8">DSM 103726</strain>
    </source>
</reference>
<dbReference type="Gene3D" id="2.40.50.1070">
    <property type="match status" value="1"/>
</dbReference>
<dbReference type="InterPro" id="IPR012340">
    <property type="entry name" value="NA-bd_OB-fold"/>
</dbReference>
<keyword evidence="2 4" id="KW-0808">Transferase</keyword>
<comment type="caution">
    <text evidence="7">The sequence shown here is derived from an EMBL/GenBank/DDBJ whole genome shotgun (WGS) entry which is preliminary data.</text>
</comment>
<dbReference type="PROSITE" id="PS50926">
    <property type="entry name" value="TRAM"/>
    <property type="match status" value="1"/>
</dbReference>
<evidence type="ECO:0000256" key="2">
    <source>
        <dbReference type="ARBA" id="ARBA00022679"/>
    </source>
</evidence>
<proteinExistence type="inferred from homology"/>
<dbReference type="EMBL" id="JBBIAA010000003">
    <property type="protein sequence ID" value="MEJ5944522.1"/>
    <property type="molecule type" value="Genomic_DNA"/>
</dbReference>
<dbReference type="PROSITE" id="PS51687">
    <property type="entry name" value="SAM_MT_RNA_M5U"/>
    <property type="match status" value="1"/>
</dbReference>
<dbReference type="Pfam" id="PF01938">
    <property type="entry name" value="TRAM"/>
    <property type="match status" value="1"/>
</dbReference>
<dbReference type="Pfam" id="PF01135">
    <property type="entry name" value="PCMT"/>
    <property type="match status" value="1"/>
</dbReference>
<dbReference type="SUPFAM" id="SSF53335">
    <property type="entry name" value="S-adenosyl-L-methionine-dependent methyltransferases"/>
    <property type="match status" value="1"/>
</dbReference>
<evidence type="ECO:0000256" key="4">
    <source>
        <dbReference type="PROSITE-ProRule" id="PRU01024"/>
    </source>
</evidence>
<feature type="domain" description="TRAM" evidence="6">
    <location>
        <begin position="13"/>
        <end position="73"/>
    </location>
</feature>
<name>A0ABU8RHG4_9ACTN</name>
<feature type="active site" description="Nucleophile" evidence="4">
    <location>
        <position position="418"/>
    </location>
</feature>
<evidence type="ECO:0000256" key="3">
    <source>
        <dbReference type="ARBA" id="ARBA00022691"/>
    </source>
</evidence>
<evidence type="ECO:0000259" key="6">
    <source>
        <dbReference type="PROSITE" id="PS50926"/>
    </source>
</evidence>
<dbReference type="SUPFAM" id="SSF50249">
    <property type="entry name" value="Nucleic acid-binding proteins"/>
    <property type="match status" value="1"/>
</dbReference>
<comment type="similarity">
    <text evidence="4">Belongs to the class I-like SAM-binding methyltransferase superfamily. RNA M5U methyltransferase family.</text>
</comment>
<dbReference type="InterPro" id="IPR029063">
    <property type="entry name" value="SAM-dependent_MTases_sf"/>
</dbReference>
<evidence type="ECO:0000313" key="8">
    <source>
        <dbReference type="Proteomes" id="UP001387100"/>
    </source>
</evidence>
<evidence type="ECO:0000256" key="1">
    <source>
        <dbReference type="ARBA" id="ARBA00022603"/>
    </source>
</evidence>
<dbReference type="PANTHER" id="PTHR11061:SF30">
    <property type="entry name" value="TRNA (URACIL(54)-C(5))-METHYLTRANSFERASE"/>
    <property type="match status" value="1"/>
</dbReference>
<evidence type="ECO:0000313" key="7">
    <source>
        <dbReference type="EMBL" id="MEJ5944522.1"/>
    </source>
</evidence>
<feature type="binding site" evidence="4">
    <location>
        <position position="287"/>
    </location>
    <ligand>
        <name>S-adenosyl-L-methionine</name>
        <dbReference type="ChEBI" id="CHEBI:59789"/>
    </ligand>
</feature>
<sequence length="462" mass="47961">MSGAEPVGAHGAGPGPGALLELEVGPVAHGGHCVARHEGRVVFVRHALPGERVRARVTEAGAEASFWRADAVEVLEASPDRVEPACPVAGPGLCGGCDWQHASPQAQRRLKTAVLHEQMQRLAGLDVDAPVEEVAVPASAGTSPQDAARGLGWRTRVAYAVDGAGRLGFRAHREHRVVPVERCPIATPGVVDLGLPQRRWAGWQSVEAVVPGAADDALVVASRRPDRTTGRGAPRLPAVPAGASVATTTSRGPRQPPGPVTRVRGRTWVREEVRGRSFRVTGAGFWQVHPGAAEVLTDAVLEALAPQPGEAALDLYSGAGLLTAALADAVGESGRVTAVEGDARAVADARRNLHGTPGAEVVHGPVQRVLEGRAAATEEGPAQPVDVVVLDPPRTGARAGVVAAVAALRPRAVAYVACDPAALARDVATFAGHGYELRTLRAFDLFPSTHHLEAVALLEPRA</sequence>
<dbReference type="CDD" id="cd02440">
    <property type="entry name" value="AdoMet_MTases"/>
    <property type="match status" value="1"/>
</dbReference>
<dbReference type="InterPro" id="IPR002792">
    <property type="entry name" value="TRAM_dom"/>
</dbReference>
<feature type="binding site" evidence="4">
    <location>
        <position position="340"/>
    </location>
    <ligand>
        <name>S-adenosyl-L-methionine</name>
        <dbReference type="ChEBI" id="CHEBI:59789"/>
    </ligand>
</feature>
<dbReference type="InterPro" id="IPR010280">
    <property type="entry name" value="U5_MeTrfase_fam"/>
</dbReference>
<gene>
    <name evidence="7" type="ORF">WDZ17_04340</name>
</gene>
<dbReference type="Gene3D" id="2.40.50.140">
    <property type="entry name" value="Nucleic acid-binding proteins"/>
    <property type="match status" value="1"/>
</dbReference>
<dbReference type="PANTHER" id="PTHR11061">
    <property type="entry name" value="RNA M5U METHYLTRANSFERASE"/>
    <property type="match status" value="1"/>
</dbReference>